<dbReference type="AlphaFoldDB" id="C5LZU0"/>
<feature type="transmembrane region" description="Helical" evidence="10">
    <location>
        <begin position="324"/>
        <end position="348"/>
    </location>
</feature>
<dbReference type="GO" id="GO:0005524">
    <property type="term" value="F:ATP binding"/>
    <property type="evidence" value="ECO:0007669"/>
    <property type="project" value="UniProtKB-KW"/>
</dbReference>
<keyword evidence="9 10" id="KW-0472">Membrane</keyword>
<dbReference type="InterPro" id="IPR013525">
    <property type="entry name" value="ABC2_TM"/>
</dbReference>
<feature type="transmembrane region" description="Helical" evidence="10">
    <location>
        <begin position="360"/>
        <end position="378"/>
    </location>
</feature>
<evidence type="ECO:0000256" key="8">
    <source>
        <dbReference type="ARBA" id="ARBA00022989"/>
    </source>
</evidence>
<evidence type="ECO:0000256" key="2">
    <source>
        <dbReference type="ARBA" id="ARBA00008869"/>
    </source>
</evidence>
<gene>
    <name evidence="12" type="ORF">Pmar_PMAR004497</name>
</gene>
<dbReference type="GO" id="GO:0016020">
    <property type="term" value="C:membrane"/>
    <property type="evidence" value="ECO:0007669"/>
    <property type="project" value="UniProtKB-SubCell"/>
</dbReference>
<dbReference type="Pfam" id="PF12698">
    <property type="entry name" value="ABC2_membrane_3"/>
    <property type="match status" value="1"/>
</dbReference>
<keyword evidence="8 10" id="KW-1133">Transmembrane helix</keyword>
<dbReference type="InterPro" id="IPR027417">
    <property type="entry name" value="P-loop_NTPase"/>
</dbReference>
<evidence type="ECO:0000313" key="12">
    <source>
        <dbReference type="EMBL" id="EEQ97758.1"/>
    </source>
</evidence>
<dbReference type="GeneID" id="9037138"/>
<dbReference type="InterPro" id="IPR017871">
    <property type="entry name" value="ABC_transporter-like_CS"/>
</dbReference>
<accession>C5LZU0</accession>
<proteinExistence type="inferred from homology"/>
<name>C5LZU0_PERM5</name>
<keyword evidence="5" id="KW-0677">Repeat</keyword>
<evidence type="ECO:0000256" key="5">
    <source>
        <dbReference type="ARBA" id="ARBA00022737"/>
    </source>
</evidence>
<organism evidence="13">
    <name type="scientific">Perkinsus marinus (strain ATCC 50983 / TXsc)</name>
    <dbReference type="NCBI Taxonomy" id="423536"/>
    <lineage>
        <taxon>Eukaryota</taxon>
        <taxon>Sar</taxon>
        <taxon>Alveolata</taxon>
        <taxon>Perkinsozoa</taxon>
        <taxon>Perkinsea</taxon>
        <taxon>Perkinsida</taxon>
        <taxon>Perkinsidae</taxon>
        <taxon>Perkinsus</taxon>
    </lineage>
</organism>
<dbReference type="SMART" id="SM00382">
    <property type="entry name" value="AAA"/>
    <property type="match status" value="1"/>
</dbReference>
<evidence type="ECO:0000256" key="4">
    <source>
        <dbReference type="ARBA" id="ARBA00022692"/>
    </source>
</evidence>
<evidence type="ECO:0000256" key="6">
    <source>
        <dbReference type="ARBA" id="ARBA00022741"/>
    </source>
</evidence>
<evidence type="ECO:0000259" key="11">
    <source>
        <dbReference type="PROSITE" id="PS50893"/>
    </source>
</evidence>
<evidence type="ECO:0000313" key="13">
    <source>
        <dbReference type="Proteomes" id="UP000007800"/>
    </source>
</evidence>
<dbReference type="EMBL" id="GG686971">
    <property type="protein sequence ID" value="EEQ97758.1"/>
    <property type="molecule type" value="Genomic_DNA"/>
</dbReference>
<keyword evidence="7" id="KW-0067">ATP-binding</keyword>
<dbReference type="SUPFAM" id="SSF52540">
    <property type="entry name" value="P-loop containing nucleoside triphosphate hydrolases"/>
    <property type="match status" value="1"/>
</dbReference>
<evidence type="ECO:0000256" key="9">
    <source>
        <dbReference type="ARBA" id="ARBA00023136"/>
    </source>
</evidence>
<protein>
    <recommendedName>
        <fullName evidence="11">ABC transporter domain-containing protein</fullName>
    </recommendedName>
</protein>
<dbReference type="GO" id="GO:0005319">
    <property type="term" value="F:lipid transporter activity"/>
    <property type="evidence" value="ECO:0007669"/>
    <property type="project" value="TreeGrafter"/>
</dbReference>
<dbReference type="GO" id="GO:0140359">
    <property type="term" value="F:ABC-type transporter activity"/>
    <property type="evidence" value="ECO:0007669"/>
    <property type="project" value="InterPro"/>
</dbReference>
<keyword evidence="13" id="KW-1185">Reference proteome</keyword>
<dbReference type="InterPro" id="IPR003439">
    <property type="entry name" value="ABC_transporter-like_ATP-bd"/>
</dbReference>
<sequence length="854" mass="94735">MPSPRHRRVHRSTILARLIPSRARMTSIGRQTKALLKKELLIVRKSLPTAIITVVFPIVALLLFSLPNIGGDTHAEKFTGQSVYQPPFEDVLAPRRFLDSPVYPTDTQIPYSPSWIPFEWEAHQERIWWAPTTDSTASSVMKVAAAMNGIDASELRGFASDDDLKTAYQEARPSSFFAGIIFDSTDPTLFAYEILINGTYAPTSEADKQIVVIDDTNHGMVLDYGKYIDTGFVAIQRMLDEAIVKVFNTNNVTNIPSLNAIQAFPRPSVQAAEAPWVFKWLPGWCLNISILFWFTAMVTKMVYEKEYEYYRYFLILKVSKWAYWSHWAIIFSLVSIVISLGLVGVIYLDRVLVFSSWSLVWLHYLLFLWQLVAAAILASSFTASVRSAGAIGLSATFIISVVYIAFLVTGNVERLSALKTVLSIIPWFASMRGGEITAGLDLRGRRVGLTWSNAWEYDFGYLLIAQACGILILLGIAELRFHPSRCCRSKVVQDCDEPTTIDDDCVAEDTIMERPAIRVTNLTKRFRRQDKSVLTAVNHLSLKVDKGEILGLLGHNGAGKTTAIRMLCRELEPDDGVVDFITAKGDIDVAPVLGVCLQQDILFPELSAKEHLQTFALLRGSPSPDDEEVRNMMVNVGLDNAEIDECVSSYSGGMKRKLSLAISLLGDPDYLLLDEPSAGVDPYSRRSLWDVLLRLAHDEGKTIIMTTHFMDEADMLSNHIAIMRGGRLVAYGTSLFLKYNIARLAATNAGVTAGYTLTATCSSKKDRDEVMRKLKNIIPGIKGSSVKDEQVSVNLPLGAEKFYADVLDVLNATGAPDVAMSLTSLEDVFLATSDEKERRFNVALSGNNEAIEGP</sequence>
<dbReference type="PANTHER" id="PTHR19229">
    <property type="entry name" value="ATP-BINDING CASSETTE TRANSPORTER SUBFAMILY A ABCA"/>
    <property type="match status" value="1"/>
</dbReference>
<evidence type="ECO:0000256" key="10">
    <source>
        <dbReference type="SAM" id="Phobius"/>
    </source>
</evidence>
<dbReference type="Gene3D" id="3.40.50.300">
    <property type="entry name" value="P-loop containing nucleotide triphosphate hydrolases"/>
    <property type="match status" value="1"/>
</dbReference>
<feature type="transmembrane region" description="Helical" evidence="10">
    <location>
        <begin position="280"/>
        <end position="303"/>
    </location>
</feature>
<keyword evidence="6" id="KW-0547">Nucleotide-binding</keyword>
<dbReference type="Pfam" id="PF00005">
    <property type="entry name" value="ABC_tran"/>
    <property type="match status" value="1"/>
</dbReference>
<feature type="transmembrane region" description="Helical" evidence="10">
    <location>
        <begin position="390"/>
        <end position="408"/>
    </location>
</feature>
<comment type="subcellular location">
    <subcellularLocation>
        <location evidence="1">Membrane</location>
        <topology evidence="1">Multi-pass membrane protein</topology>
    </subcellularLocation>
</comment>
<dbReference type="InterPro" id="IPR026082">
    <property type="entry name" value="ABCA"/>
</dbReference>
<dbReference type="InterPro" id="IPR003593">
    <property type="entry name" value="AAA+_ATPase"/>
</dbReference>
<dbReference type="PROSITE" id="PS00211">
    <property type="entry name" value="ABC_TRANSPORTER_1"/>
    <property type="match status" value="1"/>
</dbReference>
<comment type="similarity">
    <text evidence="2">Belongs to the ABC transporter superfamily. ABCA family.</text>
</comment>
<dbReference type="PANTHER" id="PTHR19229:SF36">
    <property type="entry name" value="ATP-BINDING CASSETTE SUB-FAMILY A MEMBER 2"/>
    <property type="match status" value="1"/>
</dbReference>
<dbReference type="OrthoDB" id="442921at2759"/>
<dbReference type="RefSeq" id="XP_002765041.1">
    <property type="nucleotide sequence ID" value="XM_002764995.1"/>
</dbReference>
<dbReference type="InParanoid" id="C5LZU0"/>
<reference evidence="12 13" key="1">
    <citation type="submission" date="2008-07" db="EMBL/GenBank/DDBJ databases">
        <authorList>
            <person name="El-Sayed N."/>
            <person name="Caler E."/>
            <person name="Inman J."/>
            <person name="Amedeo P."/>
            <person name="Hass B."/>
            <person name="Wortman J."/>
        </authorList>
    </citation>
    <scope>NUCLEOTIDE SEQUENCE [LARGE SCALE GENOMIC DNA]</scope>
    <source>
        <strain evidence="13">ATCC 50983 / TXsc</strain>
    </source>
</reference>
<feature type="transmembrane region" description="Helical" evidence="10">
    <location>
        <begin position="459"/>
        <end position="481"/>
    </location>
</feature>
<dbReference type="OMA" id="AWELAIS"/>
<dbReference type="Proteomes" id="UP000007800">
    <property type="component" value="Unassembled WGS sequence"/>
</dbReference>
<feature type="domain" description="ABC transporter" evidence="11">
    <location>
        <begin position="517"/>
        <end position="750"/>
    </location>
</feature>
<evidence type="ECO:0000256" key="3">
    <source>
        <dbReference type="ARBA" id="ARBA00022448"/>
    </source>
</evidence>
<evidence type="ECO:0000256" key="7">
    <source>
        <dbReference type="ARBA" id="ARBA00022840"/>
    </source>
</evidence>
<keyword evidence="3" id="KW-0813">Transport</keyword>
<dbReference type="PROSITE" id="PS50893">
    <property type="entry name" value="ABC_TRANSPORTER_2"/>
    <property type="match status" value="1"/>
</dbReference>
<dbReference type="GO" id="GO:0016887">
    <property type="term" value="F:ATP hydrolysis activity"/>
    <property type="evidence" value="ECO:0007669"/>
    <property type="project" value="InterPro"/>
</dbReference>
<dbReference type="CDD" id="cd03263">
    <property type="entry name" value="ABC_subfamily_A"/>
    <property type="match status" value="1"/>
</dbReference>
<evidence type="ECO:0000256" key="1">
    <source>
        <dbReference type="ARBA" id="ARBA00004141"/>
    </source>
</evidence>
<feature type="transmembrane region" description="Helical" evidence="10">
    <location>
        <begin position="47"/>
        <end position="66"/>
    </location>
</feature>
<keyword evidence="4 10" id="KW-0812">Transmembrane</keyword>